<keyword evidence="3" id="KW-1185">Reference proteome</keyword>
<dbReference type="Pfam" id="PF13346">
    <property type="entry name" value="ABC2_membrane_5"/>
    <property type="match status" value="1"/>
</dbReference>
<sequence length="223" mass="26187">MFNLFLKDFYLIRKHLWVAMFYSFMMFFLFSSHESELYGMIYSIGTTMIGYTMIMYTTAYDDKNNSEVFLNSLPISRSKIVLSRYISIFMFIIIGVISMMIASFVLKSFNILNISRMFKFHDFVNALIGLCCISFLYLPVYFKYGYVKAKMFNLILFAIGFGGPMLIKNILRFTKKPLWLDKFIMYLHLAPKSVINLLFIIAVVILGLISFSISSIIYRKREF</sequence>
<evidence type="ECO:0000313" key="2">
    <source>
        <dbReference type="EMBL" id="SHK16547.1"/>
    </source>
</evidence>
<feature type="transmembrane region" description="Helical" evidence="1">
    <location>
        <begin position="123"/>
        <end position="142"/>
    </location>
</feature>
<feature type="transmembrane region" description="Helical" evidence="1">
    <location>
        <begin position="12"/>
        <end position="31"/>
    </location>
</feature>
<name>A0A1M6Q8X4_9FIRM</name>
<feature type="transmembrane region" description="Helical" evidence="1">
    <location>
        <begin position="194"/>
        <end position="218"/>
    </location>
</feature>
<proteinExistence type="predicted"/>
<dbReference type="PANTHER" id="PTHR41309:SF2">
    <property type="entry name" value="MEMBRANE PROTEIN"/>
    <property type="match status" value="1"/>
</dbReference>
<feature type="transmembrane region" description="Helical" evidence="1">
    <location>
        <begin position="81"/>
        <end position="103"/>
    </location>
</feature>
<feature type="transmembrane region" description="Helical" evidence="1">
    <location>
        <begin position="37"/>
        <end position="60"/>
    </location>
</feature>
<reference evidence="2 3" key="1">
    <citation type="submission" date="2016-11" db="EMBL/GenBank/DDBJ databases">
        <authorList>
            <person name="Jaros S."/>
            <person name="Januszkiewicz K."/>
            <person name="Wedrychowicz H."/>
        </authorList>
    </citation>
    <scope>NUCLEOTIDE SEQUENCE [LARGE SCALE GENOMIC DNA]</scope>
    <source>
        <strain evidence="2 3">DSM 14501</strain>
    </source>
</reference>
<protein>
    <submittedName>
        <fullName evidence="2">ABC-2 family transporter protein</fullName>
    </submittedName>
</protein>
<keyword evidence="1" id="KW-1133">Transmembrane helix</keyword>
<feature type="transmembrane region" description="Helical" evidence="1">
    <location>
        <begin position="154"/>
        <end position="174"/>
    </location>
</feature>
<evidence type="ECO:0000256" key="1">
    <source>
        <dbReference type="SAM" id="Phobius"/>
    </source>
</evidence>
<dbReference type="RefSeq" id="WP_072967021.1">
    <property type="nucleotide sequence ID" value="NZ_FRAJ01000010.1"/>
</dbReference>
<dbReference type="PANTHER" id="PTHR41309">
    <property type="entry name" value="MEMBRANE PROTEIN-RELATED"/>
    <property type="match status" value="1"/>
</dbReference>
<keyword evidence="1" id="KW-0472">Membrane</keyword>
<evidence type="ECO:0000313" key="3">
    <source>
        <dbReference type="Proteomes" id="UP000184082"/>
    </source>
</evidence>
<dbReference type="Proteomes" id="UP000184082">
    <property type="component" value="Unassembled WGS sequence"/>
</dbReference>
<dbReference type="AlphaFoldDB" id="A0A1M6Q8X4"/>
<keyword evidence="1" id="KW-0812">Transmembrane</keyword>
<dbReference type="InterPro" id="IPR025699">
    <property type="entry name" value="ABC2_memb-like"/>
</dbReference>
<organism evidence="2 3">
    <name type="scientific">Caminicella sporogenes DSM 14501</name>
    <dbReference type="NCBI Taxonomy" id="1121266"/>
    <lineage>
        <taxon>Bacteria</taxon>
        <taxon>Bacillati</taxon>
        <taxon>Bacillota</taxon>
        <taxon>Clostridia</taxon>
        <taxon>Peptostreptococcales</taxon>
        <taxon>Caminicellaceae</taxon>
        <taxon>Caminicella</taxon>
    </lineage>
</organism>
<gene>
    <name evidence="2" type="ORF">SAMN02745883_01437</name>
</gene>
<dbReference type="EMBL" id="FRAJ01000010">
    <property type="protein sequence ID" value="SHK16547.1"/>
    <property type="molecule type" value="Genomic_DNA"/>
</dbReference>
<accession>A0A1M6Q8X4</accession>
<dbReference type="STRING" id="1121266.SAMN02745883_01437"/>